<dbReference type="GO" id="GO:0005886">
    <property type="term" value="C:plasma membrane"/>
    <property type="evidence" value="ECO:0007669"/>
    <property type="project" value="TreeGrafter"/>
</dbReference>
<reference evidence="8" key="1">
    <citation type="submission" date="2025-08" db="UniProtKB">
        <authorList>
            <consortium name="RefSeq"/>
        </authorList>
    </citation>
    <scope>IDENTIFICATION</scope>
</reference>
<feature type="transmembrane region" description="Helical" evidence="5">
    <location>
        <begin position="20"/>
        <end position="41"/>
    </location>
</feature>
<dbReference type="InterPro" id="IPR000276">
    <property type="entry name" value="GPCR_Rhodpsn"/>
</dbReference>
<feature type="transmembrane region" description="Helical" evidence="5">
    <location>
        <begin position="48"/>
        <end position="67"/>
    </location>
</feature>
<dbReference type="Gene3D" id="1.20.1070.10">
    <property type="entry name" value="Rhodopsin 7-helix transmembrane proteins"/>
    <property type="match status" value="1"/>
</dbReference>
<evidence type="ECO:0000256" key="3">
    <source>
        <dbReference type="ARBA" id="ARBA00022989"/>
    </source>
</evidence>
<dbReference type="RefSeq" id="XP_029009853.1">
    <property type="nucleotide sequence ID" value="XM_029154020.2"/>
</dbReference>
<name>A0A6P7MU52_BETSP</name>
<accession>A0A6P7MU52</accession>
<dbReference type="GO" id="GO:0007189">
    <property type="term" value="P:adenylate cyclase-activating G protein-coupled receptor signaling pathway"/>
    <property type="evidence" value="ECO:0007669"/>
    <property type="project" value="TreeGrafter"/>
</dbReference>
<evidence type="ECO:0000313" key="7">
    <source>
        <dbReference type="Proteomes" id="UP000515150"/>
    </source>
</evidence>
<evidence type="ECO:0000256" key="5">
    <source>
        <dbReference type="SAM" id="Phobius"/>
    </source>
</evidence>
<dbReference type="PANTHER" id="PTHR23112">
    <property type="entry name" value="G PROTEIN-COUPLED RECEPTOR 157-RELATED"/>
    <property type="match status" value="1"/>
</dbReference>
<gene>
    <name evidence="8" type="primary">si:dkey-30c15.2</name>
</gene>
<dbReference type="PRINTS" id="PR00237">
    <property type="entry name" value="GPCRRHODOPSN"/>
</dbReference>
<evidence type="ECO:0000313" key="8">
    <source>
        <dbReference type="RefSeq" id="XP_029009853.1"/>
    </source>
</evidence>
<dbReference type="InterPro" id="IPR017452">
    <property type="entry name" value="GPCR_Rhodpsn_7TM"/>
</dbReference>
<feature type="transmembrane region" description="Helical" evidence="5">
    <location>
        <begin position="263"/>
        <end position="289"/>
    </location>
</feature>
<keyword evidence="7" id="KW-1185">Reference proteome</keyword>
<comment type="subcellular location">
    <subcellularLocation>
        <location evidence="1">Membrane</location>
        <topology evidence="1">Multi-pass membrane protein</topology>
    </subcellularLocation>
</comment>
<feature type="transmembrane region" description="Helical" evidence="5">
    <location>
        <begin position="87"/>
        <end position="106"/>
    </location>
</feature>
<organism evidence="7 8">
    <name type="scientific">Betta splendens</name>
    <name type="common">Siamese fighting fish</name>
    <dbReference type="NCBI Taxonomy" id="158456"/>
    <lineage>
        <taxon>Eukaryota</taxon>
        <taxon>Metazoa</taxon>
        <taxon>Chordata</taxon>
        <taxon>Craniata</taxon>
        <taxon>Vertebrata</taxon>
        <taxon>Euteleostomi</taxon>
        <taxon>Actinopterygii</taxon>
        <taxon>Neopterygii</taxon>
        <taxon>Teleostei</taxon>
        <taxon>Neoteleostei</taxon>
        <taxon>Acanthomorphata</taxon>
        <taxon>Anabantaria</taxon>
        <taxon>Anabantiformes</taxon>
        <taxon>Anabantoidei</taxon>
        <taxon>Osphronemidae</taxon>
        <taxon>Betta</taxon>
    </lineage>
</organism>
<dbReference type="PROSITE" id="PS50262">
    <property type="entry name" value="G_PROTEIN_RECEP_F1_2"/>
    <property type="match status" value="1"/>
</dbReference>
<feature type="transmembrane region" description="Helical" evidence="5">
    <location>
        <begin position="301"/>
        <end position="321"/>
    </location>
</feature>
<dbReference type="AlphaFoldDB" id="A0A6P7MU52"/>
<feature type="transmembrane region" description="Helical" evidence="5">
    <location>
        <begin position="212"/>
        <end position="231"/>
    </location>
</feature>
<dbReference type="GeneID" id="114857494"/>
<evidence type="ECO:0000259" key="6">
    <source>
        <dbReference type="PROSITE" id="PS50262"/>
    </source>
</evidence>
<evidence type="ECO:0000256" key="4">
    <source>
        <dbReference type="ARBA" id="ARBA00023136"/>
    </source>
</evidence>
<dbReference type="PANTHER" id="PTHR23112:SF36">
    <property type="entry name" value="SI:DKEY-30C15.2 PROTEIN"/>
    <property type="match status" value="1"/>
</dbReference>
<keyword evidence="2 5" id="KW-0812">Transmembrane</keyword>
<feature type="transmembrane region" description="Helical" evidence="5">
    <location>
        <begin position="136"/>
        <end position="155"/>
    </location>
</feature>
<evidence type="ECO:0000256" key="1">
    <source>
        <dbReference type="ARBA" id="ARBA00004141"/>
    </source>
</evidence>
<dbReference type="Proteomes" id="UP000515150">
    <property type="component" value="Chromosome 6"/>
</dbReference>
<dbReference type="GO" id="GO:0004930">
    <property type="term" value="F:G protein-coupled receptor activity"/>
    <property type="evidence" value="ECO:0007669"/>
    <property type="project" value="InterPro"/>
</dbReference>
<proteinExistence type="predicted"/>
<dbReference type="OrthoDB" id="9892611at2759"/>
<sequence>MELNGILSGEQIDVLSTVYIVLLIPSIIGSFSVLVVSIVRWRQLNQQVHLLVQLALADLLAALILMTTSVMNKVNTDDSAAVCKYSLPLSLTFYLISFLLVVVYAWHSKNAILGWRARPPEDEVAQSQCRRRIVNAPVYGLVWLVPITVYLAYVFSPFVKNTWQSDLPEEAMNVVLQNSSSKYCTSCVLFLHFWRDSCSDAEIIHDMLMRGFVFFVVILVMLSCSVIYFKVGKWYESHQHLGLFPVEGDGQSRKRSKSICSTARNMVIVILFCWTPVLFLILLSTLMIWTKVEQRSLFGLYMIQAASVSLQGFLNSMVYAWKRPNFKEAVLGENTPLVAYEHLPFFDESLKSSSDCGLA</sequence>
<protein>
    <submittedName>
        <fullName evidence="8">Uncharacterized protein si:dkey-30c15.2</fullName>
    </submittedName>
</protein>
<dbReference type="InParanoid" id="A0A6P7MU52"/>
<evidence type="ECO:0000256" key="2">
    <source>
        <dbReference type="ARBA" id="ARBA00022692"/>
    </source>
</evidence>
<keyword evidence="3 5" id="KW-1133">Transmembrane helix</keyword>
<feature type="domain" description="G-protein coupled receptors family 1 profile" evidence="6">
    <location>
        <begin position="29"/>
        <end position="319"/>
    </location>
</feature>
<dbReference type="SUPFAM" id="SSF81321">
    <property type="entry name" value="Family A G protein-coupled receptor-like"/>
    <property type="match status" value="1"/>
</dbReference>
<dbReference type="KEGG" id="bspl:114857494"/>
<keyword evidence="4 5" id="KW-0472">Membrane</keyword>